<keyword evidence="4" id="KW-0238">DNA-binding</keyword>
<feature type="modified residue" description="4-aspartylphosphate" evidence="6">
    <location>
        <position position="56"/>
    </location>
</feature>
<feature type="domain" description="HTH luxR-type" evidence="7">
    <location>
        <begin position="137"/>
        <end position="205"/>
    </location>
</feature>
<evidence type="ECO:0000256" key="3">
    <source>
        <dbReference type="ARBA" id="ARBA00023015"/>
    </source>
</evidence>
<dbReference type="InterPro" id="IPR036388">
    <property type="entry name" value="WH-like_DNA-bd_sf"/>
</dbReference>
<organism evidence="9 10">
    <name type="scientific">Pseudooceanicola atlanticus</name>
    <dbReference type="NCBI Taxonomy" id="1461694"/>
    <lineage>
        <taxon>Bacteria</taxon>
        <taxon>Pseudomonadati</taxon>
        <taxon>Pseudomonadota</taxon>
        <taxon>Alphaproteobacteria</taxon>
        <taxon>Rhodobacterales</taxon>
        <taxon>Paracoccaceae</taxon>
        <taxon>Pseudooceanicola</taxon>
    </lineage>
</organism>
<gene>
    <name evidence="9" type="ORF">ATO9_03660</name>
</gene>
<evidence type="ECO:0000256" key="2">
    <source>
        <dbReference type="ARBA" id="ARBA00023012"/>
    </source>
</evidence>
<dbReference type="GO" id="GO:0003677">
    <property type="term" value="F:DNA binding"/>
    <property type="evidence" value="ECO:0007669"/>
    <property type="project" value="UniProtKB-KW"/>
</dbReference>
<evidence type="ECO:0000256" key="5">
    <source>
        <dbReference type="ARBA" id="ARBA00023163"/>
    </source>
</evidence>
<dbReference type="InterPro" id="IPR011006">
    <property type="entry name" value="CheY-like_superfamily"/>
</dbReference>
<dbReference type="EMBL" id="AQQX01000001">
    <property type="protein sequence ID" value="KGM50590.1"/>
    <property type="molecule type" value="Genomic_DNA"/>
</dbReference>
<dbReference type="PANTHER" id="PTHR44688:SF16">
    <property type="entry name" value="DNA-BINDING TRANSCRIPTIONAL ACTIVATOR DEVR_DOSR"/>
    <property type="match status" value="1"/>
</dbReference>
<evidence type="ECO:0000313" key="10">
    <source>
        <dbReference type="Proteomes" id="UP000030004"/>
    </source>
</evidence>
<evidence type="ECO:0000313" key="9">
    <source>
        <dbReference type="EMBL" id="KGM50590.1"/>
    </source>
</evidence>
<keyword evidence="5" id="KW-0804">Transcription</keyword>
<dbReference type="GO" id="GO:0000160">
    <property type="term" value="P:phosphorelay signal transduction system"/>
    <property type="evidence" value="ECO:0007669"/>
    <property type="project" value="UniProtKB-KW"/>
</dbReference>
<dbReference type="InterPro" id="IPR000792">
    <property type="entry name" value="Tscrpt_reg_LuxR_C"/>
</dbReference>
<evidence type="ECO:0000256" key="6">
    <source>
        <dbReference type="PROSITE-ProRule" id="PRU00169"/>
    </source>
</evidence>
<dbReference type="Proteomes" id="UP000030004">
    <property type="component" value="Unassembled WGS sequence"/>
</dbReference>
<dbReference type="Pfam" id="PF00072">
    <property type="entry name" value="Response_reg"/>
    <property type="match status" value="1"/>
</dbReference>
<dbReference type="InterPro" id="IPR016032">
    <property type="entry name" value="Sig_transdc_resp-reg_C-effctor"/>
</dbReference>
<dbReference type="PANTHER" id="PTHR44688">
    <property type="entry name" value="DNA-BINDING TRANSCRIPTIONAL ACTIVATOR DEVR_DOSR"/>
    <property type="match status" value="1"/>
</dbReference>
<dbReference type="SMART" id="SM00421">
    <property type="entry name" value="HTH_LUXR"/>
    <property type="match status" value="1"/>
</dbReference>
<accession>A0A0A0EJV1</accession>
<dbReference type="PROSITE" id="PS50110">
    <property type="entry name" value="RESPONSE_REGULATORY"/>
    <property type="match status" value="1"/>
</dbReference>
<dbReference type="CDD" id="cd17537">
    <property type="entry name" value="REC_FixJ"/>
    <property type="match status" value="1"/>
</dbReference>
<dbReference type="InterPro" id="IPR001789">
    <property type="entry name" value="Sig_transdc_resp-reg_receiver"/>
</dbReference>
<keyword evidence="2" id="KW-0902">Two-component regulatory system</keyword>
<dbReference type="RefSeq" id="WP_043745074.1">
    <property type="nucleotide sequence ID" value="NZ_AQQX01000001.1"/>
</dbReference>
<dbReference type="Gene3D" id="1.10.10.10">
    <property type="entry name" value="Winged helix-like DNA-binding domain superfamily/Winged helix DNA-binding domain"/>
    <property type="match status" value="1"/>
</dbReference>
<keyword evidence="10" id="KW-1185">Reference proteome</keyword>
<dbReference type="Pfam" id="PF00196">
    <property type="entry name" value="GerE"/>
    <property type="match status" value="1"/>
</dbReference>
<sequence>MTEQDRLVFVVDDDQDIRTSLTRALRQRGFEVEAFESAKAFLSGFDGSRSACLVLDYGMPDVNGLELQEELNSRGWPLAIVFITGHGGVRESVQAMKSGAVDFLEKPFRQSELVERIEVALDMAEAKRASTAEADEIRARFSRLTEREAEIVDQVLAKPAEASSKEIAAALGISPRTVDHHRARILEKLAVRSLVELVKLAAALPKDQKG</sequence>
<keyword evidence="3" id="KW-0805">Transcription regulation</keyword>
<name>A0A0A0EJV1_9RHOB</name>
<protein>
    <submittedName>
        <fullName evidence="9">LuxR family transcriptional regulator</fullName>
    </submittedName>
</protein>
<evidence type="ECO:0000256" key="4">
    <source>
        <dbReference type="ARBA" id="ARBA00023125"/>
    </source>
</evidence>
<dbReference type="OrthoDB" id="9782655at2"/>
<comment type="caution">
    <text evidence="9">The sequence shown here is derived from an EMBL/GenBank/DDBJ whole genome shotgun (WGS) entry which is preliminary data.</text>
</comment>
<dbReference type="SUPFAM" id="SSF46894">
    <property type="entry name" value="C-terminal effector domain of the bipartite response regulators"/>
    <property type="match status" value="1"/>
</dbReference>
<dbReference type="AlphaFoldDB" id="A0A0A0EJV1"/>
<evidence type="ECO:0000256" key="1">
    <source>
        <dbReference type="ARBA" id="ARBA00022553"/>
    </source>
</evidence>
<evidence type="ECO:0000259" key="7">
    <source>
        <dbReference type="PROSITE" id="PS50043"/>
    </source>
</evidence>
<reference evidence="9 10" key="1">
    <citation type="journal article" date="2015" name="Antonie Van Leeuwenhoek">
        <title>Pseudooceanicola atlanticus gen. nov. sp. nov., isolated from surface seawater of the Atlantic Ocean and reclassification of Oceanicola batsensis, Oceanicola marinus, Oceanicola nitratireducens, Oceanicola nanhaiensis, Oceanicola antarcticus and Oceanicola flagellatus, as Pseudooceanicola batsensis comb. nov., Pseudooceanicola marinus comb. nov., Pseudooceanicola nitratireducens comb. nov., Pseudooceanicola nanhaiensis comb. nov., Pseudooceanicola antarcticus comb. nov., and Pseudooceanicola flagellatus comb. nov.</title>
        <authorList>
            <person name="Lai Q."/>
            <person name="Li G."/>
            <person name="Liu X."/>
            <person name="Du Y."/>
            <person name="Sun F."/>
            <person name="Shao Z."/>
        </authorList>
    </citation>
    <scope>NUCLEOTIDE SEQUENCE [LARGE SCALE GENOMIC DNA]</scope>
    <source>
        <strain evidence="9 10">22II-s11g</strain>
    </source>
</reference>
<dbReference type="SUPFAM" id="SSF52172">
    <property type="entry name" value="CheY-like"/>
    <property type="match status" value="1"/>
</dbReference>
<dbReference type="STRING" id="1461694.ATO9_03660"/>
<dbReference type="Gene3D" id="3.40.50.2300">
    <property type="match status" value="1"/>
</dbReference>
<evidence type="ECO:0000259" key="8">
    <source>
        <dbReference type="PROSITE" id="PS50110"/>
    </source>
</evidence>
<dbReference type="FunFam" id="3.40.50.2300:FF:000018">
    <property type="entry name" value="DNA-binding transcriptional regulator NtrC"/>
    <property type="match status" value="1"/>
</dbReference>
<dbReference type="eggNOG" id="COG4566">
    <property type="taxonomic scope" value="Bacteria"/>
</dbReference>
<proteinExistence type="predicted"/>
<dbReference type="CDD" id="cd06170">
    <property type="entry name" value="LuxR_C_like"/>
    <property type="match status" value="1"/>
</dbReference>
<dbReference type="SMART" id="SM00448">
    <property type="entry name" value="REC"/>
    <property type="match status" value="1"/>
</dbReference>
<keyword evidence="1 6" id="KW-0597">Phosphoprotein</keyword>
<dbReference type="GO" id="GO:0006355">
    <property type="term" value="P:regulation of DNA-templated transcription"/>
    <property type="evidence" value="ECO:0007669"/>
    <property type="project" value="InterPro"/>
</dbReference>
<dbReference type="PROSITE" id="PS50043">
    <property type="entry name" value="HTH_LUXR_2"/>
    <property type="match status" value="1"/>
</dbReference>
<feature type="domain" description="Response regulatory" evidence="8">
    <location>
        <begin position="7"/>
        <end position="121"/>
    </location>
</feature>